<evidence type="ECO:0000313" key="1">
    <source>
        <dbReference type="EMBL" id="JAD51002.1"/>
    </source>
</evidence>
<reference evidence="1" key="1">
    <citation type="submission" date="2014-09" db="EMBL/GenBank/DDBJ databases">
        <authorList>
            <person name="Magalhaes I.L.F."/>
            <person name="Oliveira U."/>
            <person name="Santos F.R."/>
            <person name="Vidigal T.H.D.A."/>
            <person name="Brescovit A.D."/>
            <person name="Santos A.J."/>
        </authorList>
    </citation>
    <scope>NUCLEOTIDE SEQUENCE</scope>
    <source>
        <tissue evidence="1">Shoot tissue taken approximately 20 cm above the soil surface</tissue>
    </source>
</reference>
<accession>A0A0A9AV81</accession>
<protein>
    <submittedName>
        <fullName evidence="1">Uncharacterized protein</fullName>
    </submittedName>
</protein>
<proteinExistence type="predicted"/>
<dbReference type="AlphaFoldDB" id="A0A0A9AV81"/>
<organism evidence="1">
    <name type="scientific">Arundo donax</name>
    <name type="common">Giant reed</name>
    <name type="synonym">Donax arundinaceus</name>
    <dbReference type="NCBI Taxonomy" id="35708"/>
    <lineage>
        <taxon>Eukaryota</taxon>
        <taxon>Viridiplantae</taxon>
        <taxon>Streptophyta</taxon>
        <taxon>Embryophyta</taxon>
        <taxon>Tracheophyta</taxon>
        <taxon>Spermatophyta</taxon>
        <taxon>Magnoliopsida</taxon>
        <taxon>Liliopsida</taxon>
        <taxon>Poales</taxon>
        <taxon>Poaceae</taxon>
        <taxon>PACMAD clade</taxon>
        <taxon>Arundinoideae</taxon>
        <taxon>Arundineae</taxon>
        <taxon>Arundo</taxon>
    </lineage>
</organism>
<dbReference type="EMBL" id="GBRH01246893">
    <property type="protein sequence ID" value="JAD51002.1"/>
    <property type="molecule type" value="Transcribed_RNA"/>
</dbReference>
<sequence>MCIALVNLNFRLFGYHEDLLVGNFPLENPLYIHSVQFHISWILAIVILT</sequence>
<reference evidence="1" key="2">
    <citation type="journal article" date="2015" name="Data Brief">
        <title>Shoot transcriptome of the giant reed, Arundo donax.</title>
        <authorList>
            <person name="Barrero R.A."/>
            <person name="Guerrero F.D."/>
            <person name="Moolhuijzen P."/>
            <person name="Goolsby J.A."/>
            <person name="Tidwell J."/>
            <person name="Bellgard S.E."/>
            <person name="Bellgard M.I."/>
        </authorList>
    </citation>
    <scope>NUCLEOTIDE SEQUENCE</scope>
    <source>
        <tissue evidence="1">Shoot tissue taken approximately 20 cm above the soil surface</tissue>
    </source>
</reference>
<name>A0A0A9AV81_ARUDO</name>